<evidence type="ECO:0000313" key="1">
    <source>
        <dbReference type="Proteomes" id="UP000189703"/>
    </source>
</evidence>
<accession>A0A1U7Z4J5</accession>
<evidence type="ECO:0000313" key="2">
    <source>
        <dbReference type="RefSeq" id="XP_010248159.1"/>
    </source>
</evidence>
<dbReference type="AlphaFoldDB" id="A0A1U7Z4J5"/>
<reference evidence="2" key="1">
    <citation type="submission" date="2025-08" db="UniProtKB">
        <authorList>
            <consortium name="RefSeq"/>
        </authorList>
    </citation>
    <scope>IDENTIFICATION</scope>
</reference>
<organism evidence="1 2">
    <name type="scientific">Nelumbo nucifera</name>
    <name type="common">Sacred lotus</name>
    <dbReference type="NCBI Taxonomy" id="4432"/>
    <lineage>
        <taxon>Eukaryota</taxon>
        <taxon>Viridiplantae</taxon>
        <taxon>Streptophyta</taxon>
        <taxon>Embryophyta</taxon>
        <taxon>Tracheophyta</taxon>
        <taxon>Spermatophyta</taxon>
        <taxon>Magnoliopsida</taxon>
        <taxon>Proteales</taxon>
        <taxon>Nelumbonaceae</taxon>
        <taxon>Nelumbo</taxon>
    </lineage>
</organism>
<dbReference type="OrthoDB" id="1707486at2759"/>
<dbReference type="InParanoid" id="A0A1U7Z4J5"/>
<sequence>MAKAASEVEELPKAIVRRVVKDKLTGPSNQDEINATKMLSSLSESARIFVHCDRRREEKSCRRLSCAELRRINSLVRPIKTKSMSTKMLSLICPRAPGSSFTTSLLYKKEIISSSGRCKIFS</sequence>
<protein>
    <submittedName>
        <fullName evidence="2">Uncharacterized protein LOC104591060 isoform X1</fullName>
    </submittedName>
</protein>
<dbReference type="GeneID" id="104591060"/>
<gene>
    <name evidence="2" type="primary">LOC104591060</name>
</gene>
<dbReference type="RefSeq" id="XP_010248159.1">
    <property type="nucleotide sequence ID" value="XM_010249857.2"/>
</dbReference>
<name>A0A1U7Z4J5_NELNU</name>
<dbReference type="KEGG" id="nnu:104591060"/>
<dbReference type="Proteomes" id="UP000189703">
    <property type="component" value="Unplaced"/>
</dbReference>
<proteinExistence type="predicted"/>
<keyword evidence="1" id="KW-1185">Reference proteome</keyword>